<proteinExistence type="predicted"/>
<dbReference type="EMBL" id="LR796685">
    <property type="protein sequence ID" value="CAB4158905.1"/>
    <property type="molecule type" value="Genomic_DNA"/>
</dbReference>
<gene>
    <name evidence="1" type="ORF">UFOVP705_33</name>
    <name evidence="2" type="ORF">UFOVP736_48</name>
</gene>
<organism evidence="1">
    <name type="scientific">uncultured Caudovirales phage</name>
    <dbReference type="NCBI Taxonomy" id="2100421"/>
    <lineage>
        <taxon>Viruses</taxon>
        <taxon>Duplodnaviria</taxon>
        <taxon>Heunggongvirae</taxon>
        <taxon>Uroviricota</taxon>
        <taxon>Caudoviricetes</taxon>
        <taxon>Peduoviridae</taxon>
        <taxon>Maltschvirus</taxon>
        <taxon>Maltschvirus maltsch</taxon>
    </lineage>
</organism>
<sequence length="49" mass="5616">MIEPKKIPPHIAENIIDFLKAMRTGHNTTPEDAKEYADLEIELITRSQP</sequence>
<evidence type="ECO:0000313" key="1">
    <source>
        <dbReference type="EMBL" id="CAB4158905.1"/>
    </source>
</evidence>
<reference evidence="1" key="1">
    <citation type="submission" date="2020-04" db="EMBL/GenBank/DDBJ databases">
        <authorList>
            <person name="Chiriac C."/>
            <person name="Salcher M."/>
            <person name="Ghai R."/>
            <person name="Kavagutti S V."/>
        </authorList>
    </citation>
    <scope>NUCLEOTIDE SEQUENCE</scope>
</reference>
<protein>
    <submittedName>
        <fullName evidence="1">Uncharacterized protein</fullName>
    </submittedName>
</protein>
<dbReference type="EMBL" id="LR798327">
    <property type="protein sequence ID" value="CAB5224275.1"/>
    <property type="molecule type" value="Genomic_DNA"/>
</dbReference>
<evidence type="ECO:0000313" key="2">
    <source>
        <dbReference type="EMBL" id="CAB5224275.1"/>
    </source>
</evidence>
<accession>A0A6J5NP21</accession>
<name>A0A6J5NP21_9CAUD</name>